<accession>A0ACC3DUD5</accession>
<sequence length="197" mass="22098">MVDVDAVANWINTCDGSPQNPTNVSRGVFGATVGIDRLLKLFDKYSIKATWFSPAHSIESFPKQLAKVRDAGHEIGLHGYTHEYIGLLSEQQQRDILVRSIDVLTKFCGGQKPKGYTAPAWLTSKELIGHLEEMGIVYDHSFMHHDFQPYFAPDASHGWVETDHAKEAGEWMKPMTAIKPSKVVEIPANWYGFHTSL</sequence>
<dbReference type="Proteomes" id="UP001186974">
    <property type="component" value="Unassembled WGS sequence"/>
</dbReference>
<gene>
    <name evidence="1" type="ORF">LTS18_002973</name>
</gene>
<name>A0ACC3DUD5_9PEZI</name>
<evidence type="ECO:0000313" key="1">
    <source>
        <dbReference type="EMBL" id="KAK3080154.1"/>
    </source>
</evidence>
<proteinExistence type="predicted"/>
<protein>
    <submittedName>
        <fullName evidence="1">Uncharacterized protein</fullName>
    </submittedName>
</protein>
<keyword evidence="2" id="KW-1185">Reference proteome</keyword>
<reference evidence="1" key="1">
    <citation type="submission" date="2024-09" db="EMBL/GenBank/DDBJ databases">
        <title>Black Yeasts Isolated from many extreme environments.</title>
        <authorList>
            <person name="Coleine C."/>
            <person name="Stajich J.E."/>
            <person name="Selbmann L."/>
        </authorList>
    </citation>
    <scope>NUCLEOTIDE SEQUENCE</scope>
    <source>
        <strain evidence="1">CCFEE 5737</strain>
    </source>
</reference>
<evidence type="ECO:0000313" key="2">
    <source>
        <dbReference type="Proteomes" id="UP001186974"/>
    </source>
</evidence>
<comment type="caution">
    <text evidence="1">The sequence shown here is derived from an EMBL/GenBank/DDBJ whole genome shotgun (WGS) entry which is preliminary data.</text>
</comment>
<dbReference type="EMBL" id="JAWDJW010000706">
    <property type="protein sequence ID" value="KAK3080154.1"/>
    <property type="molecule type" value="Genomic_DNA"/>
</dbReference>
<organism evidence="1 2">
    <name type="scientific">Coniosporium uncinatum</name>
    <dbReference type="NCBI Taxonomy" id="93489"/>
    <lineage>
        <taxon>Eukaryota</taxon>
        <taxon>Fungi</taxon>
        <taxon>Dikarya</taxon>
        <taxon>Ascomycota</taxon>
        <taxon>Pezizomycotina</taxon>
        <taxon>Dothideomycetes</taxon>
        <taxon>Dothideomycetes incertae sedis</taxon>
        <taxon>Coniosporium</taxon>
    </lineage>
</organism>